<dbReference type="GeneID" id="22912484"/>
<keyword evidence="2" id="KW-0732">Signal</keyword>
<evidence type="ECO:0000256" key="2">
    <source>
        <dbReference type="SAM" id="SignalP"/>
    </source>
</evidence>
<feature type="region of interest" description="Disordered" evidence="1">
    <location>
        <begin position="235"/>
        <end position="267"/>
    </location>
</feature>
<evidence type="ECO:0000313" key="4">
    <source>
        <dbReference type="Proteomes" id="UP000019763"/>
    </source>
</evidence>
<gene>
    <name evidence="3" type="ORF">GNI_067690</name>
</gene>
<name>A0A023B7M8_GRENI</name>
<feature type="chain" id="PRO_5013311574" description="Transmembrane protein" evidence="2">
    <location>
        <begin position="16"/>
        <end position="373"/>
    </location>
</feature>
<organism evidence="3 4">
    <name type="scientific">Gregarina niphandrodes</name>
    <name type="common">Septate eugregarine</name>
    <dbReference type="NCBI Taxonomy" id="110365"/>
    <lineage>
        <taxon>Eukaryota</taxon>
        <taxon>Sar</taxon>
        <taxon>Alveolata</taxon>
        <taxon>Apicomplexa</taxon>
        <taxon>Conoidasida</taxon>
        <taxon>Gregarinasina</taxon>
        <taxon>Eugregarinorida</taxon>
        <taxon>Gregarinidae</taxon>
        <taxon>Gregarina</taxon>
    </lineage>
</organism>
<protein>
    <recommendedName>
        <fullName evidence="5">Transmembrane protein</fullName>
    </recommendedName>
</protein>
<evidence type="ECO:0000256" key="1">
    <source>
        <dbReference type="SAM" id="MobiDB-lite"/>
    </source>
</evidence>
<feature type="signal peptide" evidence="2">
    <location>
        <begin position="1"/>
        <end position="15"/>
    </location>
</feature>
<dbReference type="VEuPathDB" id="CryptoDB:GNI_067690"/>
<evidence type="ECO:0000313" key="3">
    <source>
        <dbReference type="EMBL" id="EZG67583.1"/>
    </source>
</evidence>
<dbReference type="EMBL" id="AFNH02000509">
    <property type="protein sequence ID" value="EZG67583.1"/>
    <property type="molecule type" value="Genomic_DNA"/>
</dbReference>
<sequence>MKFAIASVVATLAGAVPLPAGPPNLQKWIKINEVEYPVPSGMHPENYRQQLSDAGIAPRSQEHSMPMSPQFPRPIRTIQSVAVQPASVQSVNVVPTIQHYSMPAVQQGYEPSLLQPFQIQHSSGLWNGALNPVGMGSQLLGAHYMAGPTLGGHVTHSQIMNNQIMNNQIMNNQIMGGQRQWVKLREGTDPIEVPFGSDPQSYLDSIRAGRRNLSQVSLPVRKFPVRELQVGDLPSRELRKSKTQNPNLDPVISRTTQSTSKEEYYSPRGSDTFAIPADPHLNLMGAYVNMHGDAPLVPASMSHVPGLTGGLWHAGKNAAVHRPSQFPVIRAPVIYGSSWTAGPQVGSGLGAAGSKNLQLHIGHLRSGKESLLV</sequence>
<dbReference type="Proteomes" id="UP000019763">
    <property type="component" value="Unassembled WGS sequence"/>
</dbReference>
<accession>A0A023B7M8</accession>
<feature type="compositionally biased region" description="Polar residues" evidence="1">
    <location>
        <begin position="243"/>
        <end position="259"/>
    </location>
</feature>
<keyword evidence="4" id="KW-1185">Reference proteome</keyword>
<comment type="caution">
    <text evidence="3">The sequence shown here is derived from an EMBL/GenBank/DDBJ whole genome shotgun (WGS) entry which is preliminary data.</text>
</comment>
<dbReference type="RefSeq" id="XP_011130199.1">
    <property type="nucleotide sequence ID" value="XM_011131897.1"/>
</dbReference>
<dbReference type="AlphaFoldDB" id="A0A023B7M8"/>
<evidence type="ECO:0008006" key="5">
    <source>
        <dbReference type="Google" id="ProtNLM"/>
    </source>
</evidence>
<reference evidence="3" key="1">
    <citation type="submission" date="2013-12" db="EMBL/GenBank/DDBJ databases">
        <authorList>
            <person name="Omoto C.K."/>
            <person name="Sibley D."/>
            <person name="Venepally P."/>
            <person name="Hadjithomas M."/>
            <person name="Karamycheva S."/>
            <person name="Brunk B."/>
            <person name="Roos D."/>
            <person name="Caler E."/>
            <person name="Lorenzi H."/>
        </authorList>
    </citation>
    <scope>NUCLEOTIDE SEQUENCE</scope>
</reference>
<proteinExistence type="predicted"/>